<organism evidence="1 2">
    <name type="scientific">Roseomonas haemaphysalidis</name>
    <dbReference type="NCBI Taxonomy" id="2768162"/>
    <lineage>
        <taxon>Bacteria</taxon>
        <taxon>Pseudomonadati</taxon>
        <taxon>Pseudomonadota</taxon>
        <taxon>Alphaproteobacteria</taxon>
        <taxon>Acetobacterales</taxon>
        <taxon>Roseomonadaceae</taxon>
        <taxon>Roseomonas</taxon>
    </lineage>
</organism>
<evidence type="ECO:0000313" key="1">
    <source>
        <dbReference type="EMBL" id="MBO1081826.1"/>
    </source>
</evidence>
<evidence type="ECO:0000313" key="2">
    <source>
        <dbReference type="Proteomes" id="UP001518989"/>
    </source>
</evidence>
<dbReference type="EMBL" id="JACTNG010000023">
    <property type="protein sequence ID" value="MBO1081826.1"/>
    <property type="molecule type" value="Genomic_DNA"/>
</dbReference>
<comment type="caution">
    <text evidence="1">The sequence shown here is derived from an EMBL/GenBank/DDBJ whole genome shotgun (WGS) entry which is preliminary data.</text>
</comment>
<accession>A0ABS3KWI0</accession>
<dbReference type="Pfam" id="PF09979">
    <property type="entry name" value="DUF2213"/>
    <property type="match status" value="1"/>
</dbReference>
<proteinExistence type="predicted"/>
<gene>
    <name evidence="1" type="ORF">IAI61_22625</name>
</gene>
<sequence length="203" mass="21953">MTFRYDFLPTAAMPASPGRTAEGWIRDEPILTRAGIFEYRMPDGRMRKEFRPAAEVFKATSMAGLKGIPVTNGHPALVTSKSPAGIIGTVLSAGRQDGNNLRAELVIHDPDRIGSNRDISLGYRVQLVNEPGTYEGERYDAVQTAITYNHCAIVPKGRAGNSRLTFDGAGVMVLDGLPTIHPTSGAVAAREKMIQRSRNGGGW</sequence>
<dbReference type="InterPro" id="IPR016913">
    <property type="entry name" value="UCP029215"/>
</dbReference>
<protein>
    <submittedName>
        <fullName evidence="1">DUF2213 domain-containing protein</fullName>
    </submittedName>
</protein>
<name>A0ABS3KWI0_9PROT</name>
<keyword evidence="2" id="KW-1185">Reference proteome</keyword>
<dbReference type="Proteomes" id="UP001518989">
    <property type="component" value="Unassembled WGS sequence"/>
</dbReference>
<dbReference type="RefSeq" id="WP_207420013.1">
    <property type="nucleotide sequence ID" value="NZ_CP061184.1"/>
</dbReference>
<reference evidence="1 2" key="1">
    <citation type="submission" date="2020-09" db="EMBL/GenBank/DDBJ databases">
        <title>Roseomonas.</title>
        <authorList>
            <person name="Zhu W."/>
        </authorList>
    </citation>
    <scope>NUCLEOTIDE SEQUENCE [LARGE SCALE GENOMIC DNA]</scope>
    <source>
        <strain evidence="1 2">573</strain>
    </source>
</reference>